<keyword evidence="2" id="KW-1185">Reference proteome</keyword>
<reference evidence="1 2" key="1">
    <citation type="submission" date="2015-07" db="EMBL/GenBank/DDBJ databases">
        <title>Emmonsia species relationships and genome sequence.</title>
        <authorList>
            <person name="Cuomo C.A."/>
            <person name="Schwartz I.S."/>
            <person name="Kenyon C."/>
            <person name="de Hoog G.S."/>
            <person name="Govender N.P."/>
            <person name="Botha A."/>
            <person name="Moreno L."/>
            <person name="de Vries M."/>
            <person name="Munoz J.F."/>
            <person name="Stielow J.B."/>
        </authorList>
    </citation>
    <scope>NUCLEOTIDE SEQUENCE [LARGE SCALE GENOMIC DNA]</scope>
    <source>
        <strain evidence="1 2">CBS 136260</strain>
    </source>
</reference>
<gene>
    <name evidence="1" type="ORF">ACJ72_07915</name>
</gene>
<sequence>MVALPYFDNFSTWDQNQKQNVNGAFESFAENIVENFLLPLRSFVCEDPTTDAHVIVLDTGLHTY</sequence>
<dbReference type="AlphaFoldDB" id="A0A1B7NLR6"/>
<comment type="caution">
    <text evidence="1">The sequence shown here is derived from an EMBL/GenBank/DDBJ whole genome shotgun (WGS) entry which is preliminary data.</text>
</comment>
<protein>
    <submittedName>
        <fullName evidence="1">Uncharacterized protein</fullName>
    </submittedName>
</protein>
<evidence type="ECO:0000313" key="1">
    <source>
        <dbReference type="EMBL" id="OAX77781.1"/>
    </source>
</evidence>
<dbReference type="Proteomes" id="UP000091918">
    <property type="component" value="Unassembled WGS sequence"/>
</dbReference>
<organism evidence="1 2">
    <name type="scientific">Emergomyces africanus</name>
    <dbReference type="NCBI Taxonomy" id="1955775"/>
    <lineage>
        <taxon>Eukaryota</taxon>
        <taxon>Fungi</taxon>
        <taxon>Dikarya</taxon>
        <taxon>Ascomycota</taxon>
        <taxon>Pezizomycotina</taxon>
        <taxon>Eurotiomycetes</taxon>
        <taxon>Eurotiomycetidae</taxon>
        <taxon>Onygenales</taxon>
        <taxon>Ajellomycetaceae</taxon>
        <taxon>Emergomyces</taxon>
    </lineage>
</organism>
<name>A0A1B7NLR6_9EURO</name>
<proteinExistence type="predicted"/>
<dbReference type="EMBL" id="LGUA01002059">
    <property type="protein sequence ID" value="OAX77781.1"/>
    <property type="molecule type" value="Genomic_DNA"/>
</dbReference>
<evidence type="ECO:0000313" key="2">
    <source>
        <dbReference type="Proteomes" id="UP000091918"/>
    </source>
</evidence>
<dbReference type="STRING" id="1658172.A0A1B7NLR6"/>
<accession>A0A1B7NLR6</accession>